<dbReference type="AlphaFoldDB" id="A0A699TLJ7"/>
<dbReference type="EMBL" id="BKCJ011249397">
    <property type="protein sequence ID" value="GFD09996.1"/>
    <property type="molecule type" value="Genomic_DNA"/>
</dbReference>
<name>A0A699TLJ7_TANCI</name>
<comment type="caution">
    <text evidence="1">The sequence shown here is derived from an EMBL/GenBank/DDBJ whole genome shotgun (WGS) entry which is preliminary data.</text>
</comment>
<gene>
    <name evidence="1" type="ORF">Tci_881965</name>
</gene>
<feature type="non-terminal residue" evidence="1">
    <location>
        <position position="102"/>
    </location>
</feature>
<reference evidence="1" key="1">
    <citation type="journal article" date="2019" name="Sci. Rep.">
        <title>Draft genome of Tanacetum cinerariifolium, the natural source of mosquito coil.</title>
        <authorList>
            <person name="Yamashiro T."/>
            <person name="Shiraishi A."/>
            <person name="Satake H."/>
            <person name="Nakayama K."/>
        </authorList>
    </citation>
    <scope>NUCLEOTIDE SEQUENCE</scope>
</reference>
<sequence length="102" mass="11887">MGTHDDEARSSRSKRSRQFETVDEVLLPQVHHEFLLYEGCSQDAKSRAFNIDEPIYAELCHEFYSTYESNNVCVDDELQTKMIIKFRLGGRAHSFTLLELLE</sequence>
<protein>
    <submittedName>
        <fullName evidence="1">Uncharacterized protein</fullName>
    </submittedName>
</protein>
<proteinExistence type="predicted"/>
<accession>A0A699TLJ7</accession>
<evidence type="ECO:0000313" key="1">
    <source>
        <dbReference type="EMBL" id="GFD09996.1"/>
    </source>
</evidence>
<organism evidence="1">
    <name type="scientific">Tanacetum cinerariifolium</name>
    <name type="common">Dalmatian daisy</name>
    <name type="synonym">Chrysanthemum cinerariifolium</name>
    <dbReference type="NCBI Taxonomy" id="118510"/>
    <lineage>
        <taxon>Eukaryota</taxon>
        <taxon>Viridiplantae</taxon>
        <taxon>Streptophyta</taxon>
        <taxon>Embryophyta</taxon>
        <taxon>Tracheophyta</taxon>
        <taxon>Spermatophyta</taxon>
        <taxon>Magnoliopsida</taxon>
        <taxon>eudicotyledons</taxon>
        <taxon>Gunneridae</taxon>
        <taxon>Pentapetalae</taxon>
        <taxon>asterids</taxon>
        <taxon>campanulids</taxon>
        <taxon>Asterales</taxon>
        <taxon>Asteraceae</taxon>
        <taxon>Asteroideae</taxon>
        <taxon>Anthemideae</taxon>
        <taxon>Anthemidinae</taxon>
        <taxon>Tanacetum</taxon>
    </lineage>
</organism>